<proteinExistence type="predicted"/>
<keyword evidence="3" id="KW-1185">Reference proteome</keyword>
<dbReference type="Proteomes" id="UP001280121">
    <property type="component" value="Unassembled WGS sequence"/>
</dbReference>
<evidence type="ECO:0000313" key="3">
    <source>
        <dbReference type="Proteomes" id="UP001280121"/>
    </source>
</evidence>
<feature type="domain" description="DUF1985" evidence="1">
    <location>
        <begin position="69"/>
        <end position="207"/>
    </location>
</feature>
<organism evidence="2 3">
    <name type="scientific">Dipteronia dyeriana</name>
    <dbReference type="NCBI Taxonomy" id="168575"/>
    <lineage>
        <taxon>Eukaryota</taxon>
        <taxon>Viridiplantae</taxon>
        <taxon>Streptophyta</taxon>
        <taxon>Embryophyta</taxon>
        <taxon>Tracheophyta</taxon>
        <taxon>Spermatophyta</taxon>
        <taxon>Magnoliopsida</taxon>
        <taxon>eudicotyledons</taxon>
        <taxon>Gunneridae</taxon>
        <taxon>Pentapetalae</taxon>
        <taxon>rosids</taxon>
        <taxon>malvids</taxon>
        <taxon>Sapindales</taxon>
        <taxon>Sapindaceae</taxon>
        <taxon>Hippocastanoideae</taxon>
        <taxon>Acereae</taxon>
        <taxon>Dipteronia</taxon>
    </lineage>
</organism>
<sequence>MAPKFVHGKTNFSRKKISYFSSLKDTIKNINNKLTMQQKIMFKQTCFGNFLSMGGNRLIFSAKMVHQLLLRQVENPNTNEMWFSVGEKLIRFSMQEFCIVTGLDCSPYPSVDVHSKVEGIRLRDEVFFGNMDLHININDLEAASVKASIDNDKTIVKLALLYLLETVLLVTGKNPPLNSQHLLLVDDLEKFNKYLWGRVCFEMTMNSLKDALREKKPIVYNLVGFPFAFQVWAFEAMPSIGTLSPKFATKYGCALPRINRWWSTGAPDHKKLQDFFESKDMLITKSYHEVVKVANKGKRPVEAALANMFSLAPCVYI</sequence>
<dbReference type="Pfam" id="PF09331">
    <property type="entry name" value="DUF1985"/>
    <property type="match status" value="1"/>
</dbReference>
<reference evidence="2" key="1">
    <citation type="journal article" date="2023" name="Plant J.">
        <title>Genome sequences and population genomics provide insights into the demographic history, inbreeding, and mutation load of two 'living fossil' tree species of Dipteronia.</title>
        <authorList>
            <person name="Feng Y."/>
            <person name="Comes H.P."/>
            <person name="Chen J."/>
            <person name="Zhu S."/>
            <person name="Lu R."/>
            <person name="Zhang X."/>
            <person name="Li P."/>
            <person name="Qiu J."/>
            <person name="Olsen K.M."/>
            <person name="Qiu Y."/>
        </authorList>
    </citation>
    <scope>NUCLEOTIDE SEQUENCE</scope>
    <source>
        <strain evidence="2">KIB01</strain>
    </source>
</reference>
<dbReference type="EMBL" id="JANJYI010000001">
    <property type="protein sequence ID" value="KAK2661998.1"/>
    <property type="molecule type" value="Genomic_DNA"/>
</dbReference>
<dbReference type="PANTHER" id="PTHR48449">
    <property type="entry name" value="DUF1985 DOMAIN-CONTAINING PROTEIN"/>
    <property type="match status" value="1"/>
</dbReference>
<gene>
    <name evidence="2" type="ORF">Ddye_000572</name>
</gene>
<dbReference type="PANTHER" id="PTHR48449:SF1">
    <property type="entry name" value="DUF1985 DOMAIN-CONTAINING PROTEIN"/>
    <property type="match status" value="1"/>
</dbReference>
<accession>A0AAD9XMK2</accession>
<evidence type="ECO:0000259" key="1">
    <source>
        <dbReference type="Pfam" id="PF09331"/>
    </source>
</evidence>
<name>A0AAD9XMK2_9ROSI</name>
<dbReference type="InterPro" id="IPR015410">
    <property type="entry name" value="DUF1985"/>
</dbReference>
<evidence type="ECO:0000313" key="2">
    <source>
        <dbReference type="EMBL" id="KAK2661998.1"/>
    </source>
</evidence>
<protein>
    <recommendedName>
        <fullName evidence="1">DUF1985 domain-containing protein</fullName>
    </recommendedName>
</protein>
<dbReference type="AlphaFoldDB" id="A0AAD9XMK2"/>
<comment type="caution">
    <text evidence="2">The sequence shown here is derived from an EMBL/GenBank/DDBJ whole genome shotgun (WGS) entry which is preliminary data.</text>
</comment>